<dbReference type="PROSITE" id="PS50157">
    <property type="entry name" value="ZINC_FINGER_C2H2_2"/>
    <property type="match status" value="3"/>
</dbReference>
<protein>
    <submittedName>
        <fullName evidence="10">Aminoacylase-1</fullName>
    </submittedName>
</protein>
<keyword evidence="6" id="KW-0862">Zinc</keyword>
<dbReference type="Gene3D" id="3.30.70.360">
    <property type="match status" value="1"/>
</dbReference>
<dbReference type="Gene3D" id="3.40.630.10">
    <property type="entry name" value="Zn peptidases"/>
    <property type="match status" value="2"/>
</dbReference>
<evidence type="ECO:0000256" key="4">
    <source>
        <dbReference type="ARBA" id="ARBA00022771"/>
    </source>
</evidence>
<comment type="caution">
    <text evidence="10">The sequence shown here is derived from an EMBL/GenBank/DDBJ whole genome shotgun (WGS) entry which is preliminary data.</text>
</comment>
<dbReference type="SUPFAM" id="SSF57667">
    <property type="entry name" value="beta-beta-alpha zinc fingers"/>
    <property type="match status" value="1"/>
</dbReference>
<evidence type="ECO:0000256" key="6">
    <source>
        <dbReference type="ARBA" id="ARBA00022833"/>
    </source>
</evidence>
<proteinExistence type="inferred from homology"/>
<keyword evidence="2" id="KW-0479">Metal-binding</keyword>
<accession>A0A0L7LFM9</accession>
<evidence type="ECO:0000256" key="1">
    <source>
        <dbReference type="ARBA" id="ARBA00006247"/>
    </source>
</evidence>
<dbReference type="InterPro" id="IPR011650">
    <property type="entry name" value="Peptidase_M20_dimer"/>
</dbReference>
<dbReference type="PANTHER" id="PTHR45892">
    <property type="entry name" value="AMINOACYLASE-1"/>
    <property type="match status" value="1"/>
</dbReference>
<dbReference type="Gene3D" id="3.30.160.60">
    <property type="entry name" value="Classic Zinc Finger"/>
    <property type="match status" value="2"/>
</dbReference>
<evidence type="ECO:0000256" key="3">
    <source>
        <dbReference type="ARBA" id="ARBA00022737"/>
    </source>
</evidence>
<keyword evidence="3" id="KW-0677">Repeat</keyword>
<evidence type="ECO:0000259" key="9">
    <source>
        <dbReference type="PROSITE" id="PS50157"/>
    </source>
</evidence>
<keyword evidence="11" id="KW-1185">Reference proteome</keyword>
<evidence type="ECO:0000313" key="10">
    <source>
        <dbReference type="EMBL" id="KOB74185.1"/>
    </source>
</evidence>
<dbReference type="Pfam" id="PF01546">
    <property type="entry name" value="Peptidase_M20"/>
    <property type="match status" value="1"/>
</dbReference>
<dbReference type="GO" id="GO:0008270">
    <property type="term" value="F:zinc ion binding"/>
    <property type="evidence" value="ECO:0007669"/>
    <property type="project" value="UniProtKB-KW"/>
</dbReference>
<feature type="domain" description="C2H2-type" evidence="9">
    <location>
        <begin position="489"/>
        <end position="516"/>
    </location>
</feature>
<dbReference type="GO" id="GO:0030674">
    <property type="term" value="F:protein-macromolecule adaptor activity"/>
    <property type="evidence" value="ECO:0007669"/>
    <property type="project" value="UniProtKB-ARBA"/>
</dbReference>
<dbReference type="Proteomes" id="UP000037510">
    <property type="component" value="Unassembled WGS sequence"/>
</dbReference>
<feature type="domain" description="C2H2-type" evidence="9">
    <location>
        <begin position="618"/>
        <end position="646"/>
    </location>
</feature>
<feature type="domain" description="C2H2-type" evidence="9">
    <location>
        <begin position="517"/>
        <end position="545"/>
    </location>
</feature>
<dbReference type="FunFam" id="3.30.160.60:FF:000688">
    <property type="entry name" value="zinc finger protein 197 isoform X1"/>
    <property type="match status" value="1"/>
</dbReference>
<gene>
    <name evidence="10" type="ORF">OBRU01_09949</name>
</gene>
<dbReference type="SMART" id="SM00355">
    <property type="entry name" value="ZnF_C2H2"/>
    <property type="match status" value="4"/>
</dbReference>
<dbReference type="InterPro" id="IPR036264">
    <property type="entry name" value="Bact_exopeptidase_dim_dom"/>
</dbReference>
<dbReference type="Gene3D" id="1.10.150.900">
    <property type="match status" value="1"/>
</dbReference>
<dbReference type="InterPro" id="IPR013087">
    <property type="entry name" value="Znf_C2H2_type"/>
</dbReference>
<keyword evidence="5" id="KW-0378">Hydrolase</keyword>
<reference evidence="10 11" key="1">
    <citation type="journal article" date="2015" name="Genome Biol. Evol.">
        <title>The genome of winter moth (Operophtera brumata) provides a genomic perspective on sexual dimorphism and phenology.</title>
        <authorList>
            <person name="Derks M.F."/>
            <person name="Smit S."/>
            <person name="Salis L."/>
            <person name="Schijlen E."/>
            <person name="Bossers A."/>
            <person name="Mateman C."/>
            <person name="Pijl A.S."/>
            <person name="de Ridder D."/>
            <person name="Groenen M.A."/>
            <person name="Visser M.E."/>
            <person name="Megens H.J."/>
        </authorList>
    </citation>
    <scope>NUCLEOTIDE SEQUENCE [LARGE SCALE GENOMIC DNA]</scope>
    <source>
        <strain evidence="10">WM2013NL</strain>
        <tissue evidence="10">Head and thorax</tissue>
    </source>
</reference>
<dbReference type="AlphaFoldDB" id="A0A0L7LFM9"/>
<sequence>MTSTMAAKYGKIPAVANFIEYLKIPSVQPNINYDACVSFLNKQAKDIGLSVKIYEIVPRKPIVVLTWAGKDPSLPSILLNSHMDVVPDMKCVGIQYLEAIRKLKGSGVQLKRTLHVSFVPDEEIGGHDGMEKFVLTDEFKALNLGFALDEGMASPTEEFIIFNGERRHNLFQGGVQSNVVPEKLTAVFDIRLAVTVDHVEFESMINQWCKEAGAGITIEFEQRNPYVECTKTDGSNPKLKLDRRIFPGGTDSRYVRKVGIPAIGFSPMNYTPVLLHDHDEFLKADMYLKGIDIYVKLKRLREDDSCEFMPLSKRINNLHINNFAASSQQVANHIEPSSASEGPIYDPGIDSSQSNYFHNNKLLDDGLPELMCSNCMYKLGIAYHFKQSCESADLRLRQYLGLSLSKVSDAAVMTDPMIPARTTIIKKCKCKLSRPRKTSSNYRRKPETEQLKRGPKPKPKQIHSCYDKCFSAQGNLNAHLKIHTGQKDHVCTICNKSFITSSELTRHMANHRGEKNFKCDRCQSAYRHARDLKVHKLKKHQIEQQPPVIQDNFNSAGNIDIIGVDGKDAPPLIKDAIHLIPHLITAKPSLPVSVPDGMLPYDQRIDVFTHSLPSKSLHSCAICSEGFDYVTELSQHYALRHEGLYSVAKHFMS</sequence>
<evidence type="ECO:0000256" key="5">
    <source>
        <dbReference type="ARBA" id="ARBA00022801"/>
    </source>
</evidence>
<evidence type="ECO:0000256" key="2">
    <source>
        <dbReference type="ARBA" id="ARBA00022723"/>
    </source>
</evidence>
<dbReference type="PROSITE" id="PS00758">
    <property type="entry name" value="ARGE_DAPE_CPG2_1"/>
    <property type="match status" value="1"/>
</dbReference>
<dbReference type="InterPro" id="IPR036236">
    <property type="entry name" value="Znf_C2H2_sf"/>
</dbReference>
<dbReference type="STRING" id="104452.A0A0L7LFM9"/>
<comment type="similarity">
    <text evidence="1">Belongs to the peptidase M20A family.</text>
</comment>
<dbReference type="PROSITE" id="PS00028">
    <property type="entry name" value="ZINC_FINGER_C2H2_1"/>
    <property type="match status" value="3"/>
</dbReference>
<dbReference type="Pfam" id="PF00096">
    <property type="entry name" value="zf-C2H2"/>
    <property type="match status" value="1"/>
</dbReference>
<evidence type="ECO:0000256" key="8">
    <source>
        <dbReference type="SAM" id="MobiDB-lite"/>
    </source>
</evidence>
<organism evidence="10 11">
    <name type="scientific">Operophtera brumata</name>
    <name type="common">Winter moth</name>
    <name type="synonym">Phalaena brumata</name>
    <dbReference type="NCBI Taxonomy" id="104452"/>
    <lineage>
        <taxon>Eukaryota</taxon>
        <taxon>Metazoa</taxon>
        <taxon>Ecdysozoa</taxon>
        <taxon>Arthropoda</taxon>
        <taxon>Hexapoda</taxon>
        <taxon>Insecta</taxon>
        <taxon>Pterygota</taxon>
        <taxon>Neoptera</taxon>
        <taxon>Endopterygota</taxon>
        <taxon>Lepidoptera</taxon>
        <taxon>Glossata</taxon>
        <taxon>Ditrysia</taxon>
        <taxon>Geometroidea</taxon>
        <taxon>Geometridae</taxon>
        <taxon>Larentiinae</taxon>
        <taxon>Operophtera</taxon>
    </lineage>
</organism>
<dbReference type="SUPFAM" id="SSF57716">
    <property type="entry name" value="Glucocorticoid receptor-like (DNA-binding domain)"/>
    <property type="match status" value="1"/>
</dbReference>
<keyword evidence="4 7" id="KW-0863">Zinc-finger</keyword>
<dbReference type="GO" id="GO:0004046">
    <property type="term" value="F:aminoacylase activity"/>
    <property type="evidence" value="ECO:0007669"/>
    <property type="project" value="TreeGrafter"/>
</dbReference>
<dbReference type="SUPFAM" id="SSF53187">
    <property type="entry name" value="Zn-dependent exopeptidases"/>
    <property type="match status" value="1"/>
</dbReference>
<dbReference type="EMBL" id="JTDY01001329">
    <property type="protein sequence ID" value="KOB74185.1"/>
    <property type="molecule type" value="Genomic_DNA"/>
</dbReference>
<dbReference type="InterPro" id="IPR002933">
    <property type="entry name" value="Peptidase_M20"/>
</dbReference>
<dbReference type="InterPro" id="IPR052083">
    <property type="entry name" value="Aminoacylase-1_M20A"/>
</dbReference>
<evidence type="ECO:0000256" key="7">
    <source>
        <dbReference type="PROSITE-ProRule" id="PRU00042"/>
    </source>
</evidence>
<feature type="region of interest" description="Disordered" evidence="8">
    <location>
        <begin position="435"/>
        <end position="460"/>
    </location>
</feature>
<name>A0A0L7LFM9_OPEBR</name>
<evidence type="ECO:0000313" key="11">
    <source>
        <dbReference type="Proteomes" id="UP000037510"/>
    </source>
</evidence>
<dbReference type="SUPFAM" id="SSF55031">
    <property type="entry name" value="Bacterial exopeptidase dimerisation domain"/>
    <property type="match status" value="1"/>
</dbReference>
<dbReference type="Pfam" id="PF07687">
    <property type="entry name" value="M20_dimer"/>
    <property type="match status" value="1"/>
</dbReference>
<dbReference type="PANTHER" id="PTHR45892:SF1">
    <property type="entry name" value="AMINOACYLASE-1"/>
    <property type="match status" value="1"/>
</dbReference>
<dbReference type="InterPro" id="IPR001261">
    <property type="entry name" value="ArgE/DapE_CS"/>
</dbReference>